<protein>
    <submittedName>
        <fullName evidence="1">Uncharacterized protein</fullName>
    </submittedName>
</protein>
<evidence type="ECO:0000313" key="1">
    <source>
        <dbReference type="EMBL" id="RZC58793.1"/>
    </source>
</evidence>
<gene>
    <name evidence="1" type="ORF">C5167_006101</name>
</gene>
<proteinExistence type="predicted"/>
<dbReference type="Gramene" id="RZC58793">
    <property type="protein sequence ID" value="RZC58793"/>
    <property type="gene ID" value="C5167_006101"/>
</dbReference>
<dbReference type="AlphaFoldDB" id="A0A4Y7JCH2"/>
<accession>A0A4Y7JCH2</accession>
<keyword evidence="2" id="KW-1185">Reference proteome</keyword>
<feature type="non-terminal residue" evidence="1">
    <location>
        <position position="1"/>
    </location>
</feature>
<sequence>FGIRNKEQTIWHLKSISNHSNFNNVPLTNYIPSYPKILREGGLYTIEKLQLTTAKSKFRPAQSEKRVYFWWNTSLFALDAYSVSIIPHNFCFTEFEALESNLQNIHITGYLKNGCGNGETKYLHCLGHSKIETTHNRLVSTEK</sequence>
<dbReference type="EMBL" id="CM010718">
    <property type="protein sequence ID" value="RZC58793.1"/>
    <property type="molecule type" value="Genomic_DNA"/>
</dbReference>
<name>A0A4Y7JCH2_PAPSO</name>
<reference evidence="1 2" key="1">
    <citation type="journal article" date="2018" name="Science">
        <title>The opium poppy genome and morphinan production.</title>
        <authorList>
            <person name="Guo L."/>
            <person name="Winzer T."/>
            <person name="Yang X."/>
            <person name="Li Y."/>
            <person name="Ning Z."/>
            <person name="He Z."/>
            <person name="Teodor R."/>
            <person name="Lu Y."/>
            <person name="Bowser T.A."/>
            <person name="Graham I.A."/>
            <person name="Ye K."/>
        </authorList>
    </citation>
    <scope>NUCLEOTIDE SEQUENCE [LARGE SCALE GENOMIC DNA]</scope>
    <source>
        <strain evidence="2">cv. HN1</strain>
        <tissue evidence="1">Leaves</tissue>
    </source>
</reference>
<evidence type="ECO:0000313" key="2">
    <source>
        <dbReference type="Proteomes" id="UP000316621"/>
    </source>
</evidence>
<dbReference type="Proteomes" id="UP000316621">
    <property type="component" value="Chromosome 4"/>
</dbReference>
<organism evidence="1 2">
    <name type="scientific">Papaver somniferum</name>
    <name type="common">Opium poppy</name>
    <dbReference type="NCBI Taxonomy" id="3469"/>
    <lineage>
        <taxon>Eukaryota</taxon>
        <taxon>Viridiplantae</taxon>
        <taxon>Streptophyta</taxon>
        <taxon>Embryophyta</taxon>
        <taxon>Tracheophyta</taxon>
        <taxon>Spermatophyta</taxon>
        <taxon>Magnoliopsida</taxon>
        <taxon>Ranunculales</taxon>
        <taxon>Papaveraceae</taxon>
        <taxon>Papaveroideae</taxon>
        <taxon>Papaver</taxon>
    </lineage>
</organism>